<name>A0ABY4L6D2_THEAE</name>
<feature type="compositionally biased region" description="Basic and acidic residues" evidence="1">
    <location>
        <begin position="1"/>
        <end position="18"/>
    </location>
</feature>
<protein>
    <submittedName>
        <fullName evidence="2">Uncharacterized protein</fullName>
    </submittedName>
</protein>
<dbReference type="Proteomes" id="UP000832041">
    <property type="component" value="Chromosome"/>
</dbReference>
<evidence type="ECO:0000313" key="2">
    <source>
        <dbReference type="EMBL" id="UPT22028.1"/>
    </source>
</evidence>
<feature type="compositionally biased region" description="Basic and acidic residues" evidence="1">
    <location>
        <begin position="520"/>
        <end position="536"/>
    </location>
</feature>
<keyword evidence="3" id="KW-1185">Reference proteome</keyword>
<feature type="region of interest" description="Disordered" evidence="1">
    <location>
        <begin position="510"/>
        <end position="536"/>
    </location>
</feature>
<dbReference type="EMBL" id="CP051627">
    <property type="protein sequence ID" value="UPT22028.1"/>
    <property type="molecule type" value="Genomic_DNA"/>
</dbReference>
<sequence>MSDGRRPDGRPGAVDRDGLGTAFADPAGRRTDPDTPVAEQAPQVAGVVGEAVLEVLTAFLRGGLRSGRRARRRGTGRDGIAVLAAGTLLARALRNRAARNGTEGGQIVHVANPRNTNPVNVEIARAARTGVGDRRLTGAIRAAVQRNPDIPPRIREHLAGPDGDRVVDRVLAAMDVQHVATALRHIRRQDEVIDHVSEEWNGGLGFEGSFEDAWRYAAANPAIGGPDGADPSGLPQGAWRRFAEWDPATAPTEEVVHHLNAAWLSSIASLDTEAFGMRQRFEALVARWEPQLYEASTRWLLREAAATGWNNLNSAALDRISAAENAALYADSAAHSADGEPLSLAEQWARITTSPNGLRELEQREIRDLLDAWAVHGGLAGTDPTSLAPPALRSLAAFGERLLEANREVGTEFLERLRDTREPLRAFVEVSRNSDGHPFDPGTRLVAARQEAESAPDAAPVADTDRGRRTAGGLALTEAVRSETELRPSFVAAADYAAGPGLRIDERALASLSRYPAGRTPDERRREQSTERHATL</sequence>
<gene>
    <name evidence="2" type="ORF">FOF52_14525</name>
</gene>
<feature type="region of interest" description="Disordered" evidence="1">
    <location>
        <begin position="1"/>
        <end position="39"/>
    </location>
</feature>
<reference evidence="2 3" key="1">
    <citation type="submission" date="2020-04" db="EMBL/GenBank/DDBJ databases">
        <title>Thermobifida alba genome sequencing and assembly.</title>
        <authorList>
            <person name="Luzics S."/>
            <person name="Horvath B."/>
            <person name="Nagy I."/>
            <person name="Toth A."/>
            <person name="Nagy I."/>
            <person name="Kukolya J."/>
        </authorList>
    </citation>
    <scope>NUCLEOTIDE SEQUENCE [LARGE SCALE GENOMIC DNA]</scope>
    <source>
        <strain evidence="2 3">DSM 43795</strain>
    </source>
</reference>
<evidence type="ECO:0000256" key="1">
    <source>
        <dbReference type="SAM" id="MobiDB-lite"/>
    </source>
</evidence>
<dbReference type="RefSeq" id="WP_248590506.1">
    <property type="nucleotide sequence ID" value="NZ_BAABEB010000005.1"/>
</dbReference>
<feature type="region of interest" description="Disordered" evidence="1">
    <location>
        <begin position="449"/>
        <end position="469"/>
    </location>
</feature>
<evidence type="ECO:0000313" key="3">
    <source>
        <dbReference type="Proteomes" id="UP000832041"/>
    </source>
</evidence>
<proteinExistence type="predicted"/>
<organism evidence="2 3">
    <name type="scientific">Thermobifida alba</name>
    <name type="common">Thermomonospora alba</name>
    <dbReference type="NCBI Taxonomy" id="53522"/>
    <lineage>
        <taxon>Bacteria</taxon>
        <taxon>Bacillati</taxon>
        <taxon>Actinomycetota</taxon>
        <taxon>Actinomycetes</taxon>
        <taxon>Streptosporangiales</taxon>
        <taxon>Nocardiopsidaceae</taxon>
        <taxon>Thermobifida</taxon>
    </lineage>
</organism>
<accession>A0ABY4L6D2</accession>